<gene>
    <name evidence="2" type="ORF">DYP60_01450</name>
</gene>
<evidence type="ECO:0000259" key="1">
    <source>
        <dbReference type="PROSITE" id="PS50943"/>
    </source>
</evidence>
<dbReference type="CDD" id="cd00093">
    <property type="entry name" value="HTH_XRE"/>
    <property type="match status" value="1"/>
</dbReference>
<name>A0A372MKF6_9SPIR</name>
<dbReference type="InterPro" id="IPR001387">
    <property type="entry name" value="Cro/C1-type_HTH"/>
</dbReference>
<evidence type="ECO:0000313" key="3">
    <source>
        <dbReference type="Proteomes" id="UP000264002"/>
    </source>
</evidence>
<organism evidence="2 3">
    <name type="scientific">Sphaerochaeta halotolerans</name>
    <dbReference type="NCBI Taxonomy" id="2293840"/>
    <lineage>
        <taxon>Bacteria</taxon>
        <taxon>Pseudomonadati</taxon>
        <taxon>Spirochaetota</taxon>
        <taxon>Spirochaetia</taxon>
        <taxon>Spirochaetales</taxon>
        <taxon>Sphaerochaetaceae</taxon>
        <taxon>Sphaerochaeta</taxon>
    </lineage>
</organism>
<dbReference type="GO" id="GO:0003677">
    <property type="term" value="F:DNA binding"/>
    <property type="evidence" value="ECO:0007669"/>
    <property type="project" value="InterPro"/>
</dbReference>
<dbReference type="PROSITE" id="PS50943">
    <property type="entry name" value="HTH_CROC1"/>
    <property type="match status" value="1"/>
</dbReference>
<dbReference type="AlphaFoldDB" id="A0A372MKF6"/>
<evidence type="ECO:0000313" key="2">
    <source>
        <dbReference type="EMBL" id="RFU96259.1"/>
    </source>
</evidence>
<dbReference type="InterPro" id="IPR010982">
    <property type="entry name" value="Lambda_DNA-bd_dom_sf"/>
</dbReference>
<dbReference type="Proteomes" id="UP000264002">
    <property type="component" value="Unassembled WGS sequence"/>
</dbReference>
<keyword evidence="3" id="KW-1185">Reference proteome</keyword>
<dbReference type="RefSeq" id="WP_117329078.1">
    <property type="nucleotide sequence ID" value="NZ_QUWK01000001.1"/>
</dbReference>
<dbReference type="Pfam" id="PF01381">
    <property type="entry name" value="HTH_3"/>
    <property type="match status" value="1"/>
</dbReference>
<proteinExistence type="predicted"/>
<reference evidence="3" key="1">
    <citation type="submission" date="2018-08" db="EMBL/GenBank/DDBJ databases">
        <authorList>
            <person name="Grouzdev D.S."/>
            <person name="Krutkina M.S."/>
        </authorList>
    </citation>
    <scope>NUCLEOTIDE SEQUENCE [LARGE SCALE GENOMIC DNA]</scope>
    <source>
        <strain evidence="3">4-11</strain>
    </source>
</reference>
<sequence>MQNLILTPFQLAYYLKSRRKSLNLTQKQAGELVGLLPKTISALESHPERCSLESFFKLVSALEIEMLLQPKPLPDEETEKDAW</sequence>
<protein>
    <submittedName>
        <fullName evidence="2">Helix-turn-helix domain-containing protein</fullName>
    </submittedName>
</protein>
<dbReference type="SMART" id="SM00530">
    <property type="entry name" value="HTH_XRE"/>
    <property type="match status" value="1"/>
</dbReference>
<dbReference type="Gene3D" id="1.10.260.40">
    <property type="entry name" value="lambda repressor-like DNA-binding domains"/>
    <property type="match status" value="1"/>
</dbReference>
<dbReference type="SUPFAM" id="SSF47413">
    <property type="entry name" value="lambda repressor-like DNA-binding domains"/>
    <property type="match status" value="1"/>
</dbReference>
<accession>A0A372MKF6</accession>
<feature type="domain" description="HTH cro/C1-type" evidence="1">
    <location>
        <begin position="15"/>
        <end position="69"/>
    </location>
</feature>
<reference evidence="2 3" key="2">
    <citation type="submission" date="2018-09" db="EMBL/GenBank/DDBJ databases">
        <title>Genome of Sphaerochaeta halotolerans strain 4-11.</title>
        <authorList>
            <person name="Nazina T.N."/>
            <person name="Sokolova D.S."/>
        </authorList>
    </citation>
    <scope>NUCLEOTIDE SEQUENCE [LARGE SCALE GENOMIC DNA]</scope>
    <source>
        <strain evidence="2 3">4-11</strain>
    </source>
</reference>
<dbReference type="EMBL" id="QUWK01000001">
    <property type="protein sequence ID" value="RFU96259.1"/>
    <property type="molecule type" value="Genomic_DNA"/>
</dbReference>
<comment type="caution">
    <text evidence="2">The sequence shown here is derived from an EMBL/GenBank/DDBJ whole genome shotgun (WGS) entry which is preliminary data.</text>
</comment>